<protein>
    <submittedName>
        <fullName evidence="1">Cryptdin protein-related</fullName>
    </submittedName>
</protein>
<reference evidence="1 2" key="1">
    <citation type="journal article" date="2023" name="Science">
        <title>Complex scaffold remodeling in plant triterpene biosynthesis.</title>
        <authorList>
            <person name="De La Pena R."/>
            <person name="Hodgson H."/>
            <person name="Liu J.C."/>
            <person name="Stephenson M.J."/>
            <person name="Martin A.C."/>
            <person name="Owen C."/>
            <person name="Harkess A."/>
            <person name="Leebens-Mack J."/>
            <person name="Jimenez L.E."/>
            <person name="Osbourn A."/>
            <person name="Sattely E.S."/>
        </authorList>
    </citation>
    <scope>NUCLEOTIDE SEQUENCE [LARGE SCALE GENOMIC DNA]</scope>
    <source>
        <strain evidence="2">cv. JPN11</strain>
        <tissue evidence="1">Leaf</tissue>
    </source>
</reference>
<organism evidence="1 2">
    <name type="scientific">Melia azedarach</name>
    <name type="common">Chinaberry tree</name>
    <dbReference type="NCBI Taxonomy" id="155640"/>
    <lineage>
        <taxon>Eukaryota</taxon>
        <taxon>Viridiplantae</taxon>
        <taxon>Streptophyta</taxon>
        <taxon>Embryophyta</taxon>
        <taxon>Tracheophyta</taxon>
        <taxon>Spermatophyta</taxon>
        <taxon>Magnoliopsida</taxon>
        <taxon>eudicotyledons</taxon>
        <taxon>Gunneridae</taxon>
        <taxon>Pentapetalae</taxon>
        <taxon>rosids</taxon>
        <taxon>malvids</taxon>
        <taxon>Sapindales</taxon>
        <taxon>Meliaceae</taxon>
        <taxon>Melia</taxon>
    </lineage>
</organism>
<keyword evidence="2" id="KW-1185">Reference proteome</keyword>
<dbReference type="EMBL" id="CM051398">
    <property type="protein sequence ID" value="KAJ4717986.1"/>
    <property type="molecule type" value="Genomic_DNA"/>
</dbReference>
<dbReference type="Proteomes" id="UP001164539">
    <property type="component" value="Chromosome 5"/>
</dbReference>
<comment type="caution">
    <text evidence="1">The sequence shown here is derived from an EMBL/GenBank/DDBJ whole genome shotgun (WGS) entry which is preliminary data.</text>
</comment>
<name>A0ACC1Y2P1_MELAZ</name>
<sequence>MASNNSSSFLLTLFIFSVVLSPMLPCEAARFTDNGLSGVLRVLQQAPSPPIIFCPACVCCAPAPPGACCPCRCPSPPPPNKY</sequence>
<gene>
    <name evidence="1" type="ORF">OWV82_009729</name>
</gene>
<evidence type="ECO:0000313" key="2">
    <source>
        <dbReference type="Proteomes" id="UP001164539"/>
    </source>
</evidence>
<proteinExistence type="predicted"/>
<evidence type="ECO:0000313" key="1">
    <source>
        <dbReference type="EMBL" id="KAJ4717986.1"/>
    </source>
</evidence>
<accession>A0ACC1Y2P1</accession>